<dbReference type="PROSITE" id="PS01185">
    <property type="entry name" value="CTCK_1"/>
    <property type="match status" value="1"/>
</dbReference>
<dbReference type="SMART" id="SM00041">
    <property type="entry name" value="CT"/>
    <property type="match status" value="1"/>
</dbReference>
<dbReference type="Gene3D" id="2.20.100.10">
    <property type="entry name" value="Thrombospondin type-1 (TSP1) repeat"/>
    <property type="match status" value="1"/>
</dbReference>
<dbReference type="InterPro" id="IPR050941">
    <property type="entry name" value="CCN"/>
</dbReference>
<dbReference type="Proteomes" id="UP000327493">
    <property type="component" value="Chromosome 7"/>
</dbReference>
<dbReference type="GO" id="GO:0007155">
    <property type="term" value="P:cell adhesion"/>
    <property type="evidence" value="ECO:0007669"/>
    <property type="project" value="TreeGrafter"/>
</dbReference>
<dbReference type="InterPro" id="IPR006208">
    <property type="entry name" value="Glyco_hormone_CN"/>
</dbReference>
<comment type="subcellular location">
    <subcellularLocation>
        <location evidence="1">Secreted</location>
    </subcellularLocation>
</comment>
<dbReference type="GO" id="GO:0045597">
    <property type="term" value="P:positive regulation of cell differentiation"/>
    <property type="evidence" value="ECO:0007669"/>
    <property type="project" value="TreeGrafter"/>
</dbReference>
<feature type="domain" description="VWFC" evidence="8">
    <location>
        <begin position="167"/>
        <end position="233"/>
    </location>
</feature>
<evidence type="ECO:0000256" key="6">
    <source>
        <dbReference type="PROSITE-ProRule" id="PRU00039"/>
    </source>
</evidence>
<feature type="domain" description="IGFBP N-terminal" evidence="9">
    <location>
        <begin position="89"/>
        <end position="172"/>
    </location>
</feature>
<dbReference type="AlphaFoldDB" id="A0A5J5DDF4"/>
<dbReference type="PANTHER" id="PTHR11348">
    <property type="entry name" value="CONNECTIVE TISSUE GROWTH FACTOR-RELATED"/>
    <property type="match status" value="1"/>
</dbReference>
<dbReference type="SMART" id="SM00121">
    <property type="entry name" value="IB"/>
    <property type="match status" value="1"/>
</dbReference>
<dbReference type="PROSITE" id="PS50092">
    <property type="entry name" value="TSP1"/>
    <property type="match status" value="1"/>
</dbReference>
<dbReference type="SUPFAM" id="SSF57603">
    <property type="entry name" value="FnI-like domain"/>
    <property type="match status" value="1"/>
</dbReference>
<evidence type="ECO:0000256" key="5">
    <source>
        <dbReference type="ARBA" id="ARBA00023157"/>
    </source>
</evidence>
<dbReference type="PROSITE" id="PS51323">
    <property type="entry name" value="IGFBP_N_2"/>
    <property type="match status" value="1"/>
</dbReference>
<dbReference type="SMART" id="SM00214">
    <property type="entry name" value="VWC"/>
    <property type="match status" value="1"/>
</dbReference>
<comment type="caution">
    <text evidence="6">Lacks conserved residue(s) required for the propagation of feature annotation.</text>
</comment>
<keyword evidence="5" id="KW-1015">Disulfide bond</keyword>
<sequence length="421" mass="46501">MPSPSEVAFTKDGVQVNGDSFLKYDRIWHMVLPAHTQYATKVVKMEGVEAMFVRSVRQTELHQQRTQAPMDRPLGDCVMALAGLLCVTTQVLCQLCDRPCLCPTSVPQCPSGVPLVLDGCRCCQVCARQRAEPCTETFPCDGQRGLQCDYSASYPGDPGECVSQGDLRCEVNGITYLDGQSFQPSCDTHCHCRGGGVSCVPACPLNVRLPTPDCPNPQHIRLPGKCCKEWVCENLENTVIQDAITVMRRGRLRPALPMDHPLNRLVPPASTCTAQSTQWSACSQSCGAGVSTRVSNHNPACKLQMETRLCKVRPCHAVRPVPRKPMWGQQGRCRASYTSPGPIRLVHQGCYSTRVYLLRYCGQCTDSRCCTPHQSTTAEVTFRCPTGRLLQRAVMMIHSCVCHNNCPYSPYSNPALWGYRP</sequence>
<keyword evidence="11" id="KW-1185">Reference proteome</keyword>
<evidence type="ECO:0000313" key="10">
    <source>
        <dbReference type="EMBL" id="KAA8591450.1"/>
    </source>
</evidence>
<dbReference type="InterPro" id="IPR000884">
    <property type="entry name" value="TSP1_rpt"/>
</dbReference>
<dbReference type="GO" id="GO:0031012">
    <property type="term" value="C:extracellular matrix"/>
    <property type="evidence" value="ECO:0007669"/>
    <property type="project" value="TreeGrafter"/>
</dbReference>
<evidence type="ECO:0000259" key="7">
    <source>
        <dbReference type="PROSITE" id="PS01225"/>
    </source>
</evidence>
<dbReference type="InterPro" id="IPR043973">
    <property type="entry name" value="TSP1_CCN"/>
</dbReference>
<gene>
    <name evidence="10" type="ORF">FQN60_002393</name>
</gene>
<comment type="caution">
    <text evidence="10">The sequence shown here is derived from an EMBL/GenBank/DDBJ whole genome shotgun (WGS) entry which is preliminary data.</text>
</comment>
<evidence type="ECO:0000313" key="11">
    <source>
        <dbReference type="Proteomes" id="UP000327493"/>
    </source>
</evidence>
<comment type="similarity">
    <text evidence="2">Belongs to the CCN family.</text>
</comment>
<dbReference type="SMART" id="SM00209">
    <property type="entry name" value="TSP1"/>
    <property type="match status" value="1"/>
</dbReference>
<dbReference type="PROSITE" id="PS01208">
    <property type="entry name" value="VWFC_1"/>
    <property type="match status" value="1"/>
</dbReference>
<protein>
    <recommendedName>
        <fullName evidence="12">VWFC domain-containing protein</fullName>
    </recommendedName>
</protein>
<dbReference type="GO" id="GO:0005178">
    <property type="term" value="F:integrin binding"/>
    <property type="evidence" value="ECO:0007669"/>
    <property type="project" value="TreeGrafter"/>
</dbReference>
<dbReference type="Pfam" id="PF00093">
    <property type="entry name" value="VWC"/>
    <property type="match status" value="1"/>
</dbReference>
<feature type="domain" description="CTCK" evidence="7">
    <location>
        <begin position="333"/>
        <end position="407"/>
    </location>
</feature>
<proteinExistence type="inferred from homology"/>
<dbReference type="Pfam" id="PF00219">
    <property type="entry name" value="IGFBP"/>
    <property type="match status" value="1"/>
</dbReference>
<evidence type="ECO:0000256" key="1">
    <source>
        <dbReference type="ARBA" id="ARBA00004613"/>
    </source>
</evidence>
<dbReference type="Pfam" id="PF19035">
    <property type="entry name" value="TSP1_CCN"/>
    <property type="match status" value="1"/>
</dbReference>
<keyword evidence="4" id="KW-0732">Signal</keyword>
<dbReference type="EMBL" id="VOFY01000007">
    <property type="protein sequence ID" value="KAA8591450.1"/>
    <property type="molecule type" value="Genomic_DNA"/>
</dbReference>
<dbReference type="GO" id="GO:0007165">
    <property type="term" value="P:signal transduction"/>
    <property type="evidence" value="ECO:0007669"/>
    <property type="project" value="InterPro"/>
</dbReference>
<dbReference type="PROSITE" id="PS01225">
    <property type="entry name" value="CTCK_2"/>
    <property type="match status" value="1"/>
</dbReference>
<reference evidence="10 11" key="1">
    <citation type="submission" date="2019-08" db="EMBL/GenBank/DDBJ databases">
        <title>A chromosome-level genome assembly, high-density linkage maps, and genome scans reveal the genomic architecture of hybrid incompatibilities underlying speciation via character displacement in darters (Percidae: Etheostominae).</title>
        <authorList>
            <person name="Moran R.L."/>
            <person name="Catchen J.M."/>
            <person name="Fuller R.C."/>
        </authorList>
    </citation>
    <scope>NUCLEOTIDE SEQUENCE [LARGE SCALE GENOMIC DNA]</scope>
    <source>
        <strain evidence="10">EspeVRDwgs_2016</strain>
        <tissue evidence="10">Muscle</tissue>
    </source>
</reference>
<evidence type="ECO:0008006" key="12">
    <source>
        <dbReference type="Google" id="ProtNLM"/>
    </source>
</evidence>
<organism evidence="10 11">
    <name type="scientific">Etheostoma spectabile</name>
    <name type="common">orangethroat darter</name>
    <dbReference type="NCBI Taxonomy" id="54343"/>
    <lineage>
        <taxon>Eukaryota</taxon>
        <taxon>Metazoa</taxon>
        <taxon>Chordata</taxon>
        <taxon>Craniata</taxon>
        <taxon>Vertebrata</taxon>
        <taxon>Euteleostomi</taxon>
        <taxon>Actinopterygii</taxon>
        <taxon>Neopterygii</taxon>
        <taxon>Teleostei</taxon>
        <taxon>Neoteleostei</taxon>
        <taxon>Acanthomorphata</taxon>
        <taxon>Eupercaria</taxon>
        <taxon>Perciformes</taxon>
        <taxon>Percoidei</taxon>
        <taxon>Percidae</taxon>
        <taxon>Etheostomatinae</taxon>
        <taxon>Etheostoma</taxon>
    </lineage>
</organism>
<dbReference type="Pfam" id="PF00007">
    <property type="entry name" value="Cys_knot"/>
    <property type="match status" value="1"/>
</dbReference>
<dbReference type="InterPro" id="IPR001007">
    <property type="entry name" value="VWF_dom"/>
</dbReference>
<dbReference type="PROSITE" id="PS50184">
    <property type="entry name" value="VWFC_2"/>
    <property type="match status" value="1"/>
</dbReference>
<name>A0A5J5DDF4_9PERO</name>
<evidence type="ECO:0000256" key="2">
    <source>
        <dbReference type="ARBA" id="ARBA00008125"/>
    </source>
</evidence>
<dbReference type="InterPro" id="IPR006207">
    <property type="entry name" value="Cys_knot_C"/>
</dbReference>
<dbReference type="InterPro" id="IPR009030">
    <property type="entry name" value="Growth_fac_rcpt_cys_sf"/>
</dbReference>
<dbReference type="GO" id="GO:0005615">
    <property type="term" value="C:extracellular space"/>
    <property type="evidence" value="ECO:0007669"/>
    <property type="project" value="TreeGrafter"/>
</dbReference>
<dbReference type="InterPro" id="IPR000867">
    <property type="entry name" value="IGFBP-like"/>
</dbReference>
<dbReference type="SUPFAM" id="SSF57184">
    <property type="entry name" value="Growth factor receptor domain"/>
    <property type="match status" value="1"/>
</dbReference>
<dbReference type="GO" id="GO:0008201">
    <property type="term" value="F:heparin binding"/>
    <property type="evidence" value="ECO:0007669"/>
    <property type="project" value="TreeGrafter"/>
</dbReference>
<accession>A0A5J5DDF4</accession>
<evidence type="ECO:0000259" key="8">
    <source>
        <dbReference type="PROSITE" id="PS50184"/>
    </source>
</evidence>
<evidence type="ECO:0000256" key="4">
    <source>
        <dbReference type="ARBA" id="ARBA00022729"/>
    </source>
</evidence>
<dbReference type="PANTHER" id="PTHR11348:SF22">
    <property type="entry name" value="CCN FAMILY MEMBER 5"/>
    <property type="match status" value="1"/>
</dbReference>
<evidence type="ECO:0000259" key="9">
    <source>
        <dbReference type="PROSITE" id="PS51323"/>
    </source>
</evidence>
<keyword evidence="3" id="KW-0964">Secreted</keyword>
<evidence type="ECO:0000256" key="3">
    <source>
        <dbReference type="ARBA" id="ARBA00022525"/>
    </source>
</evidence>
<dbReference type="InterPro" id="IPR036383">
    <property type="entry name" value="TSP1_rpt_sf"/>
</dbReference>